<evidence type="ECO:0000313" key="2">
    <source>
        <dbReference type="Proteomes" id="UP000009136"/>
    </source>
</evidence>
<dbReference type="GeneTree" id="ENSGT01150000288237"/>
<dbReference type="Ensembl" id="ENSBTAT00000143142.1">
    <property type="protein sequence ID" value="ENSBTAP00000107451.1"/>
    <property type="gene ID" value="ENSBTAG00000075405.1"/>
</dbReference>
<name>A0ABI0NKZ1_BOVIN</name>
<protein>
    <submittedName>
        <fullName evidence="1">Uncharacterized protein</fullName>
    </submittedName>
</protein>
<reference evidence="1 2" key="1">
    <citation type="submission" date="2023-06" db="EMBL/GenBank/DDBJ databases">
        <title>ARS-UI_Wagyu_Y.</title>
        <authorList>
            <person name="Olagunju T.A."/>
            <person name="Neibergs H.L."/>
            <person name="Smith T.P.L."/>
            <person name="Murdoch B.M."/>
            <person name="Rosen B.D."/>
        </authorList>
    </citation>
    <scope>NUCLEOTIDE SEQUENCE [LARGE SCALE GENOMIC DNA]</scope>
    <source>
        <strain evidence="1 2">Hereford</strain>
    </source>
</reference>
<dbReference type="Ensembl" id="ENSBTAT00000153921.1">
    <property type="protein sequence ID" value="ENSBTAP00000106040.1"/>
    <property type="gene ID" value="ENSBTAG00000079074.1"/>
</dbReference>
<reference evidence="1" key="2">
    <citation type="submission" date="2025-05" db="UniProtKB">
        <authorList>
            <consortium name="Ensembl"/>
        </authorList>
    </citation>
    <scope>IDENTIFICATION</scope>
    <source>
        <strain evidence="1">Hereford</strain>
    </source>
</reference>
<evidence type="ECO:0000313" key="1">
    <source>
        <dbReference type="Ensembl" id="ENSBTAP00000105550.1"/>
    </source>
</evidence>
<dbReference type="Proteomes" id="UP000009136">
    <property type="component" value="Chromosome Y"/>
</dbReference>
<accession>A0ABI0NKZ1</accession>
<keyword evidence="2" id="KW-1185">Reference proteome</keyword>
<proteinExistence type="predicted"/>
<dbReference type="Ensembl" id="ENSBTAT00000154829.1">
    <property type="protein sequence ID" value="ENSBTAP00000104239.1"/>
    <property type="gene ID" value="ENSBTAG00000074791.1"/>
</dbReference>
<sequence length="148" mass="17047">MPRSHPVSPRMPVGLQISGAMDGSYHWSSFLHSHPGQGQCRDTEQTTFRLRFLEPWSGVITGHPFFIPILDRVSAEIRNKPPSDWERLVPPLLVTQHLLSCRLHLCICPGLDTQKHTHKHSQHKHMCVYTHAWHGDTNANRECRCFRS</sequence>
<organism evidence="1 2">
    <name type="scientific">Bos taurus</name>
    <name type="common">Bovine</name>
    <dbReference type="NCBI Taxonomy" id="9913"/>
    <lineage>
        <taxon>Eukaryota</taxon>
        <taxon>Metazoa</taxon>
        <taxon>Chordata</taxon>
        <taxon>Craniata</taxon>
        <taxon>Vertebrata</taxon>
        <taxon>Euteleostomi</taxon>
        <taxon>Mammalia</taxon>
        <taxon>Eutheria</taxon>
        <taxon>Laurasiatheria</taxon>
        <taxon>Artiodactyla</taxon>
        <taxon>Ruminantia</taxon>
        <taxon>Pecora</taxon>
        <taxon>Bovidae</taxon>
        <taxon>Bovinae</taxon>
        <taxon>Bos</taxon>
    </lineage>
</organism>
<dbReference type="Ensembl" id="ENSBTAT00000142603.1">
    <property type="protein sequence ID" value="ENSBTAP00000105550.1"/>
    <property type="gene ID" value="ENSBTAG00000076414.1"/>
</dbReference>